<proteinExistence type="predicted"/>
<dbReference type="AlphaFoldDB" id="A0AAU7AQ07"/>
<dbReference type="SUPFAM" id="SSF52402">
    <property type="entry name" value="Adenine nucleotide alpha hydrolases-like"/>
    <property type="match status" value="1"/>
</dbReference>
<evidence type="ECO:0008006" key="2">
    <source>
        <dbReference type="Google" id="ProtNLM"/>
    </source>
</evidence>
<sequence length="153" mass="16268">MPAAPYRLILVANRTCPCPGLLEDIADRATRSCGEVLVVAPALNSRVRHWVSDTDAALAAAGARLRYAVEHLRSAGVVADGEVGDADPLVAIEDAMTAFPPDVVILSTWPAESSNWLERDLVGRARARFDIPIEHLVSRYDAPAATLAVSNGA</sequence>
<dbReference type="InterPro" id="IPR014729">
    <property type="entry name" value="Rossmann-like_a/b/a_fold"/>
</dbReference>
<protein>
    <recommendedName>
        <fullName evidence="2">Universal stress protein</fullName>
    </recommendedName>
</protein>
<dbReference type="KEGG" id="parq:DSM112329_00584"/>
<dbReference type="RefSeq" id="WP_354700316.1">
    <property type="nucleotide sequence ID" value="NZ_CP114014.1"/>
</dbReference>
<gene>
    <name evidence="1" type="ORF">DSM112329_00584</name>
</gene>
<reference evidence="1" key="1">
    <citation type="submission" date="2022-12" db="EMBL/GenBank/DDBJ databases">
        <title>Paraconexibacter alkalitolerans sp. nov. and Baekduia alba sp. nov., isolated from soil and emended description of the genera Paraconexibacter (Chun et al., 2020) and Baekduia (An et al., 2020).</title>
        <authorList>
            <person name="Vieira S."/>
            <person name="Huber K.J."/>
            <person name="Geppert A."/>
            <person name="Wolf J."/>
            <person name="Neumann-Schaal M."/>
            <person name="Muesken M."/>
            <person name="Overmann J."/>
        </authorList>
    </citation>
    <scope>NUCLEOTIDE SEQUENCE</scope>
    <source>
        <strain evidence="1">AEG42_29</strain>
    </source>
</reference>
<organism evidence="1">
    <name type="scientific">Paraconexibacter sp. AEG42_29</name>
    <dbReference type="NCBI Taxonomy" id="2997339"/>
    <lineage>
        <taxon>Bacteria</taxon>
        <taxon>Bacillati</taxon>
        <taxon>Actinomycetota</taxon>
        <taxon>Thermoleophilia</taxon>
        <taxon>Solirubrobacterales</taxon>
        <taxon>Paraconexibacteraceae</taxon>
        <taxon>Paraconexibacter</taxon>
    </lineage>
</organism>
<evidence type="ECO:0000313" key="1">
    <source>
        <dbReference type="EMBL" id="XAY03764.1"/>
    </source>
</evidence>
<accession>A0AAU7AQ07</accession>
<dbReference type="EMBL" id="CP114014">
    <property type="protein sequence ID" value="XAY03764.1"/>
    <property type="molecule type" value="Genomic_DNA"/>
</dbReference>
<dbReference type="Gene3D" id="3.40.50.620">
    <property type="entry name" value="HUPs"/>
    <property type="match status" value="1"/>
</dbReference>
<name>A0AAU7AQ07_9ACTN</name>